<organism evidence="1">
    <name type="scientific">Schizophyllum commune</name>
    <name type="common">Split gill fungus</name>
    <dbReference type="NCBI Taxonomy" id="5334"/>
    <lineage>
        <taxon>Eukaryota</taxon>
        <taxon>Fungi</taxon>
        <taxon>Dikarya</taxon>
        <taxon>Basidiomycota</taxon>
        <taxon>Agaricomycotina</taxon>
        <taxon>Agaricomycetes</taxon>
        <taxon>Agaricomycetidae</taxon>
        <taxon>Agaricales</taxon>
        <taxon>Schizophyllaceae</taxon>
        <taxon>Schizophyllum</taxon>
    </lineage>
</organism>
<reference evidence="1" key="1">
    <citation type="submission" date="1998-10" db="EMBL/GenBank/DDBJ databases">
        <title>Basidiomycete pheromone recognition studied in yeast.</title>
        <authorList>
            <person name="Siebert-Bartholmei C."/>
            <person name="Kothe E."/>
        </authorList>
    </citation>
    <scope>NUCLEOTIDE SEQUENCE</scope>
    <source>
        <strain evidence="1">12-43</strain>
    </source>
</reference>
<protein>
    <submittedName>
        <fullName evidence="1">Bap2(1)</fullName>
    </submittedName>
</protein>
<evidence type="ECO:0000313" key="1">
    <source>
        <dbReference type="EMBL" id="AAF03757.1"/>
    </source>
</evidence>
<gene>
    <name evidence="1" type="primary">bap2(1)</name>
</gene>
<accession>Q9UVW2</accession>
<sequence>MDVTGHCDKA</sequence>
<proteinExistence type="predicted"/>
<name>Q9UVW2_SCHCO</name>
<dbReference type="EMBL" id="AF102785">
    <property type="protein sequence ID" value="AAF03757.1"/>
    <property type="molecule type" value="Genomic_DNA"/>
</dbReference>